<evidence type="ECO:0000256" key="1">
    <source>
        <dbReference type="SAM" id="MobiDB-lite"/>
    </source>
</evidence>
<dbReference type="AlphaFoldDB" id="A0A4Z2C8Y6"/>
<protein>
    <submittedName>
        <fullName evidence="2">Uncharacterized protein</fullName>
    </submittedName>
</protein>
<evidence type="ECO:0000313" key="2">
    <source>
        <dbReference type="EMBL" id="TNN00649.1"/>
    </source>
</evidence>
<name>A0A4Z2C8Y6_9TELE</name>
<feature type="region of interest" description="Disordered" evidence="1">
    <location>
        <begin position="115"/>
        <end position="140"/>
    </location>
</feature>
<evidence type="ECO:0000313" key="3">
    <source>
        <dbReference type="Proteomes" id="UP000516260"/>
    </source>
</evidence>
<feature type="region of interest" description="Disordered" evidence="1">
    <location>
        <begin position="55"/>
        <end position="76"/>
    </location>
</feature>
<proteinExistence type="predicted"/>
<accession>A0A4Z2C8Y6</accession>
<sequence length="140" mass="14945">MTHKAPLVSSPSVIVLGDDRLLFEASIKAMFLFHTSAGRANPALLAPPAAFYEERSSSQQASSLSTINEEGEEEEGRLKGLFRFPQKNTDSLGQNKDSSSLVSFLKSPTQISAHILGAARPPPPPPPPNTITTLNGNSFA</sequence>
<feature type="compositionally biased region" description="Pro residues" evidence="1">
    <location>
        <begin position="120"/>
        <end position="129"/>
    </location>
</feature>
<gene>
    <name evidence="2" type="ORF">fugu_011895</name>
</gene>
<feature type="compositionally biased region" description="Polar residues" evidence="1">
    <location>
        <begin position="130"/>
        <end position="140"/>
    </location>
</feature>
<reference evidence="2 3" key="1">
    <citation type="submission" date="2019-04" db="EMBL/GenBank/DDBJ databases">
        <title>The sequence and de novo assembly of Takifugu bimaculatus genome using PacBio and Hi-C technologies.</title>
        <authorList>
            <person name="Xu P."/>
            <person name="Liu B."/>
            <person name="Zhou Z."/>
        </authorList>
    </citation>
    <scope>NUCLEOTIDE SEQUENCE [LARGE SCALE GENOMIC DNA]</scope>
    <source>
        <strain evidence="2">TB-2018</strain>
        <tissue evidence="2">Muscle</tissue>
    </source>
</reference>
<keyword evidence="3" id="KW-1185">Reference proteome</keyword>
<dbReference type="EMBL" id="SWLE01000004">
    <property type="protein sequence ID" value="TNN00649.1"/>
    <property type="molecule type" value="Genomic_DNA"/>
</dbReference>
<dbReference type="Proteomes" id="UP000516260">
    <property type="component" value="Chromosome 12"/>
</dbReference>
<comment type="caution">
    <text evidence="2">The sequence shown here is derived from an EMBL/GenBank/DDBJ whole genome shotgun (WGS) entry which is preliminary data.</text>
</comment>
<organism evidence="2 3">
    <name type="scientific">Takifugu bimaculatus</name>
    <dbReference type="NCBI Taxonomy" id="433685"/>
    <lineage>
        <taxon>Eukaryota</taxon>
        <taxon>Metazoa</taxon>
        <taxon>Chordata</taxon>
        <taxon>Craniata</taxon>
        <taxon>Vertebrata</taxon>
        <taxon>Euteleostomi</taxon>
        <taxon>Actinopterygii</taxon>
        <taxon>Neopterygii</taxon>
        <taxon>Teleostei</taxon>
        <taxon>Neoteleostei</taxon>
        <taxon>Acanthomorphata</taxon>
        <taxon>Eupercaria</taxon>
        <taxon>Tetraodontiformes</taxon>
        <taxon>Tetradontoidea</taxon>
        <taxon>Tetraodontidae</taxon>
        <taxon>Takifugu</taxon>
    </lineage>
</organism>